<organism evidence="2 3">
    <name type="scientific">Aliarcobacter cryaerophilus</name>
    <dbReference type="NCBI Taxonomy" id="28198"/>
    <lineage>
        <taxon>Bacteria</taxon>
        <taxon>Pseudomonadati</taxon>
        <taxon>Campylobacterota</taxon>
        <taxon>Epsilonproteobacteria</taxon>
        <taxon>Campylobacterales</taxon>
        <taxon>Arcobacteraceae</taxon>
        <taxon>Aliarcobacter</taxon>
    </lineage>
</organism>
<dbReference type="SUPFAM" id="SSF55781">
    <property type="entry name" value="GAF domain-like"/>
    <property type="match status" value="1"/>
</dbReference>
<dbReference type="CDD" id="cd07735">
    <property type="entry name" value="class_II_PDE_MBL-fold"/>
    <property type="match status" value="1"/>
</dbReference>
<gene>
    <name evidence="2" type="ORF">CJ671_03450</name>
</gene>
<dbReference type="SMART" id="SM00471">
    <property type="entry name" value="HDc"/>
    <property type="match status" value="1"/>
</dbReference>
<accession>A0A2S9SUS5</accession>
<dbReference type="GO" id="GO:0006198">
    <property type="term" value="P:cAMP catabolic process"/>
    <property type="evidence" value="ECO:0007669"/>
    <property type="project" value="InterPro"/>
</dbReference>
<dbReference type="InterPro" id="IPR037522">
    <property type="entry name" value="HD_GYP_dom"/>
</dbReference>
<dbReference type="InterPro" id="IPR003607">
    <property type="entry name" value="HD/PDEase_dom"/>
</dbReference>
<dbReference type="CDD" id="cd00077">
    <property type="entry name" value="HDc"/>
    <property type="match status" value="1"/>
</dbReference>
<name>A0A2S9SUS5_9BACT</name>
<dbReference type="AlphaFoldDB" id="A0A2S9SUS5"/>
<reference evidence="2 3" key="1">
    <citation type="submission" date="2017-09" db="EMBL/GenBank/DDBJ databases">
        <title>Reassesment of A. cryaerophilus.</title>
        <authorList>
            <person name="Perez-Cataluna A."/>
            <person name="Collado L."/>
            <person name="Salgado O."/>
            <person name="Lefinanco V."/>
            <person name="Figueras M.J."/>
        </authorList>
    </citation>
    <scope>NUCLEOTIDE SEQUENCE [LARGE SCALE GENOMIC DNA]</scope>
    <source>
        <strain evidence="2 3">LMG 9871</strain>
    </source>
</reference>
<evidence type="ECO:0000313" key="2">
    <source>
        <dbReference type="EMBL" id="PRM90322.1"/>
    </source>
</evidence>
<dbReference type="InterPro" id="IPR003018">
    <property type="entry name" value="GAF"/>
</dbReference>
<feature type="domain" description="HD-GYP" evidence="1">
    <location>
        <begin position="460"/>
        <end position="545"/>
    </location>
</feature>
<dbReference type="PANTHER" id="PTHR43155:SF2">
    <property type="entry name" value="CYCLIC DI-GMP PHOSPHODIESTERASE PA4108"/>
    <property type="match status" value="1"/>
</dbReference>
<dbReference type="Gene3D" id="3.60.15.10">
    <property type="entry name" value="Ribonuclease Z/Hydroxyacylglutathione hydrolase-like"/>
    <property type="match status" value="1"/>
</dbReference>
<dbReference type="InterPro" id="IPR001279">
    <property type="entry name" value="Metallo-B-lactamas"/>
</dbReference>
<dbReference type="OrthoDB" id="9769359at2"/>
<dbReference type="SMART" id="SM00849">
    <property type="entry name" value="Lactamase_B"/>
    <property type="match status" value="1"/>
</dbReference>
<sequence>MNYLKILGSSGNKSKNFGTTSFQISNDTTIDAGNIINSLDDEAYKINHIFLTHAHLDHVSDIPFILDNCFTKREIPLTIYGSLETIKFLKEHIFNNKIWPDFSNIKILNKDENTLLFKELKENEEIIHGKFKIKAIKTEHTDGSFGYIVSKNNSSYIISGDTDFNDNLISQINNTKNLKALFIECSFPNSLENIAKVSKHLTPNSLKMVLNKIENKNLAIFLYHLKFVQQDILKKEIENLGILKNGGKILEDGDIVHIDDLKVHSKIQDIELFDRVMDINLKLSSENDKEYLYEMVLTLIRELTKSDAGTLYLISEDKKHLEFKVVQNETLNIFLGTKEEKISWSSLPIYLENGEENRAMVAVVCALDKKIINISDVYNSNDYNFEGTKTFDKSKNYHSKSMLVVPLVNHENDVIGVIQLINKDIKEKNSIYTSYDEKVIKALSLQAAMALTNTILIDSLENFLESFVNSIANAIDAKSRHTSTHITKMAKLAPMIANSINEDKTIYKNINYSKNDLKEIELAAKLHDVGKISIPEWVIDKSTKLQKLIDGFELIKLRAEIIKRDLKLDFLENKLTKESYEYSLQNIEDSLEFIGKANIGQEFMSEVDIKRVEEISLYKYYENGIEKNFLSSDEVYNISIRKGTLTKEEKDIMNSHATLSYEMLSALPFPKKYSNIMHIAVNHHEKLNGKGYPRGLSAQEIALEDRILILADIFEALSSNDRPYKGIKKLSEIFKILDFMVKDGEIDKDLLDFFKNSRAFKEYCETELLAEQLDV</sequence>
<evidence type="ECO:0000259" key="1">
    <source>
        <dbReference type="PROSITE" id="PS51832"/>
    </source>
</evidence>
<dbReference type="PRINTS" id="PR00388">
    <property type="entry name" value="PDIESTERASE2"/>
</dbReference>
<keyword evidence="2" id="KW-0378">Hydrolase</keyword>
<dbReference type="RefSeq" id="WP_105911331.1">
    <property type="nucleotide sequence ID" value="NZ_NXGH01000006.1"/>
</dbReference>
<dbReference type="Pfam" id="PF02112">
    <property type="entry name" value="PDEase_II"/>
    <property type="match status" value="1"/>
</dbReference>
<dbReference type="InterPro" id="IPR029016">
    <property type="entry name" value="GAF-like_dom_sf"/>
</dbReference>
<comment type="caution">
    <text evidence="2">The sequence shown here is derived from an EMBL/GenBank/DDBJ whole genome shotgun (WGS) entry which is preliminary data.</text>
</comment>
<dbReference type="SUPFAM" id="SSF109604">
    <property type="entry name" value="HD-domain/PDEase-like"/>
    <property type="match status" value="1"/>
</dbReference>
<dbReference type="Gene3D" id="1.10.3210.10">
    <property type="entry name" value="Hypothetical protein af1432"/>
    <property type="match status" value="2"/>
</dbReference>
<dbReference type="GO" id="GO:0004115">
    <property type="term" value="F:3',5'-cyclic-AMP phosphodiesterase activity"/>
    <property type="evidence" value="ECO:0007669"/>
    <property type="project" value="InterPro"/>
</dbReference>
<proteinExistence type="predicted"/>
<feature type="domain" description="HD-GYP" evidence="1">
    <location>
        <begin position="554"/>
        <end position="769"/>
    </location>
</feature>
<dbReference type="Pfam" id="PF13487">
    <property type="entry name" value="HD_5"/>
    <property type="match status" value="1"/>
</dbReference>
<protein>
    <submittedName>
        <fullName evidence="2">Phosphohydrolase</fullName>
    </submittedName>
</protein>
<dbReference type="SMART" id="SM00065">
    <property type="entry name" value="GAF"/>
    <property type="match status" value="1"/>
</dbReference>
<dbReference type="Proteomes" id="UP000238649">
    <property type="component" value="Unassembled WGS sequence"/>
</dbReference>
<dbReference type="SUPFAM" id="SSF56281">
    <property type="entry name" value="Metallo-hydrolase/oxidoreductase"/>
    <property type="match status" value="1"/>
</dbReference>
<dbReference type="Gene3D" id="3.30.450.40">
    <property type="match status" value="1"/>
</dbReference>
<dbReference type="PROSITE" id="PS51832">
    <property type="entry name" value="HD_GYP"/>
    <property type="match status" value="2"/>
</dbReference>
<dbReference type="EMBL" id="NXGH01000006">
    <property type="protein sequence ID" value="PRM90322.1"/>
    <property type="molecule type" value="Genomic_DNA"/>
</dbReference>
<dbReference type="Pfam" id="PF01590">
    <property type="entry name" value="GAF"/>
    <property type="match status" value="1"/>
</dbReference>
<evidence type="ECO:0000313" key="3">
    <source>
        <dbReference type="Proteomes" id="UP000238649"/>
    </source>
</evidence>
<dbReference type="InterPro" id="IPR036866">
    <property type="entry name" value="RibonucZ/Hydroxyglut_hydro"/>
</dbReference>
<dbReference type="InterPro" id="IPR000396">
    <property type="entry name" value="Pdiesterase2"/>
</dbReference>
<dbReference type="PANTHER" id="PTHR43155">
    <property type="entry name" value="CYCLIC DI-GMP PHOSPHODIESTERASE PA4108-RELATED"/>
    <property type="match status" value="1"/>
</dbReference>